<organism evidence="8 9">
    <name type="scientific">Aegilops tauschii subsp. strangulata</name>
    <name type="common">Goatgrass</name>
    <dbReference type="NCBI Taxonomy" id="200361"/>
    <lineage>
        <taxon>Eukaryota</taxon>
        <taxon>Viridiplantae</taxon>
        <taxon>Streptophyta</taxon>
        <taxon>Embryophyta</taxon>
        <taxon>Tracheophyta</taxon>
        <taxon>Spermatophyta</taxon>
        <taxon>Magnoliopsida</taxon>
        <taxon>Liliopsida</taxon>
        <taxon>Poales</taxon>
        <taxon>Poaceae</taxon>
        <taxon>BOP clade</taxon>
        <taxon>Pooideae</taxon>
        <taxon>Triticodae</taxon>
        <taxon>Triticeae</taxon>
        <taxon>Triticinae</taxon>
        <taxon>Aegilops</taxon>
    </lineage>
</organism>
<keyword evidence="3 7" id="KW-0812">Transmembrane</keyword>
<dbReference type="AlphaFoldDB" id="A0A453H4M0"/>
<keyword evidence="9" id="KW-1185">Reference proteome</keyword>
<feature type="region of interest" description="Disordered" evidence="6">
    <location>
        <begin position="239"/>
        <end position="260"/>
    </location>
</feature>
<reference evidence="9" key="2">
    <citation type="journal article" date="2017" name="Nat. Plants">
        <title>The Aegilops tauschii genome reveals multiple impacts of transposons.</title>
        <authorList>
            <person name="Zhao G."/>
            <person name="Zou C."/>
            <person name="Li K."/>
            <person name="Wang K."/>
            <person name="Li T."/>
            <person name="Gao L."/>
            <person name="Zhang X."/>
            <person name="Wang H."/>
            <person name="Yang Z."/>
            <person name="Liu X."/>
            <person name="Jiang W."/>
            <person name="Mao L."/>
            <person name="Kong X."/>
            <person name="Jiao Y."/>
            <person name="Jia J."/>
        </authorList>
    </citation>
    <scope>NUCLEOTIDE SEQUENCE [LARGE SCALE GENOMIC DNA]</scope>
    <source>
        <strain evidence="9">cv. AL8/78</strain>
    </source>
</reference>
<dbReference type="InterPro" id="IPR006043">
    <property type="entry name" value="NCS2"/>
</dbReference>
<evidence type="ECO:0000256" key="1">
    <source>
        <dbReference type="ARBA" id="ARBA00004141"/>
    </source>
</evidence>
<feature type="transmembrane region" description="Helical" evidence="7">
    <location>
        <begin position="114"/>
        <end position="135"/>
    </location>
</feature>
<sequence length="310" mass="34667">ARPLRLPLLACRPAMSPVKAEDLVPHPCREQFAELDYCITSPPPWITTVVVAFQHYLVMLGTTVIIATILVPIMGGGHEEKAVVIQTILFLAGINTLLQVHFGTRLPAVMGGSFTYIYAAVAIIISPRYILFIGAPFERFVYTMRSLQGALIIAGVFQAVIGFFGIWRVFIRFLSPLAAVPFVTLSALGLFYFAFPGGRQMHRDRPPDARSALNILRVRVPLLRQRELRVRPVRGAGDGDHRVDLRRDTDGGRRIRREEPRDAVQLPHRPLRPHPCRPLGQVPLPVPVGIPHLLRAGLLRHDGRFLRVAY</sequence>
<name>A0A453H4M0_AEGTS</name>
<accession>A0A453H4M0</accession>
<dbReference type="PANTHER" id="PTHR11119">
    <property type="entry name" value="XANTHINE-URACIL / VITAMIN C PERMEASE FAMILY MEMBER"/>
    <property type="match status" value="1"/>
</dbReference>
<evidence type="ECO:0000256" key="7">
    <source>
        <dbReference type="SAM" id="Phobius"/>
    </source>
</evidence>
<evidence type="ECO:0000313" key="8">
    <source>
        <dbReference type="EnsemblPlants" id="AET4Gv20065100.4"/>
    </source>
</evidence>
<evidence type="ECO:0000256" key="4">
    <source>
        <dbReference type="ARBA" id="ARBA00022989"/>
    </source>
</evidence>
<feature type="transmembrane region" description="Helical" evidence="7">
    <location>
        <begin position="173"/>
        <end position="195"/>
    </location>
</feature>
<dbReference type="Proteomes" id="UP000015105">
    <property type="component" value="Chromosome 4D"/>
</dbReference>
<proteinExistence type="inferred from homology"/>
<reference evidence="8" key="3">
    <citation type="journal article" date="2017" name="Nature">
        <title>Genome sequence of the progenitor of the wheat D genome Aegilops tauschii.</title>
        <authorList>
            <person name="Luo M.C."/>
            <person name="Gu Y.Q."/>
            <person name="Puiu D."/>
            <person name="Wang H."/>
            <person name="Twardziok S.O."/>
            <person name="Deal K.R."/>
            <person name="Huo N."/>
            <person name="Zhu T."/>
            <person name="Wang L."/>
            <person name="Wang Y."/>
            <person name="McGuire P.E."/>
            <person name="Liu S."/>
            <person name="Long H."/>
            <person name="Ramasamy R.K."/>
            <person name="Rodriguez J.C."/>
            <person name="Van S.L."/>
            <person name="Yuan L."/>
            <person name="Wang Z."/>
            <person name="Xia Z."/>
            <person name="Xiao L."/>
            <person name="Anderson O.D."/>
            <person name="Ouyang S."/>
            <person name="Liang Y."/>
            <person name="Zimin A.V."/>
            <person name="Pertea G."/>
            <person name="Qi P."/>
            <person name="Bennetzen J.L."/>
            <person name="Dai X."/>
            <person name="Dawson M.W."/>
            <person name="Muller H.G."/>
            <person name="Kugler K."/>
            <person name="Rivarola-Duarte L."/>
            <person name="Spannagl M."/>
            <person name="Mayer K.F.X."/>
            <person name="Lu F.H."/>
            <person name="Bevan M.W."/>
            <person name="Leroy P."/>
            <person name="Li P."/>
            <person name="You F.M."/>
            <person name="Sun Q."/>
            <person name="Liu Z."/>
            <person name="Lyons E."/>
            <person name="Wicker T."/>
            <person name="Salzberg S.L."/>
            <person name="Devos K.M."/>
            <person name="Dvorak J."/>
        </authorList>
    </citation>
    <scope>NUCLEOTIDE SEQUENCE [LARGE SCALE GENOMIC DNA]</scope>
    <source>
        <strain evidence="8">cv. AL8/78</strain>
    </source>
</reference>
<dbReference type="GO" id="GO:0022857">
    <property type="term" value="F:transmembrane transporter activity"/>
    <property type="evidence" value="ECO:0007669"/>
    <property type="project" value="InterPro"/>
</dbReference>
<keyword evidence="5 7" id="KW-0472">Membrane</keyword>
<evidence type="ECO:0000256" key="2">
    <source>
        <dbReference type="ARBA" id="ARBA00008821"/>
    </source>
</evidence>
<dbReference type="Gramene" id="AET4Gv20065100.4">
    <property type="protein sequence ID" value="AET4Gv20065100.4"/>
    <property type="gene ID" value="AET4Gv20065100"/>
</dbReference>
<evidence type="ECO:0000313" key="9">
    <source>
        <dbReference type="Proteomes" id="UP000015105"/>
    </source>
</evidence>
<evidence type="ECO:0000256" key="6">
    <source>
        <dbReference type="SAM" id="MobiDB-lite"/>
    </source>
</evidence>
<keyword evidence="4 7" id="KW-1133">Transmembrane helix</keyword>
<dbReference type="EnsemblPlants" id="AET4Gv20065100.4">
    <property type="protein sequence ID" value="AET4Gv20065100.4"/>
    <property type="gene ID" value="AET4Gv20065100"/>
</dbReference>
<reference evidence="8" key="4">
    <citation type="submission" date="2019-03" db="UniProtKB">
        <authorList>
            <consortium name="EnsemblPlants"/>
        </authorList>
    </citation>
    <scope>IDENTIFICATION</scope>
</reference>
<dbReference type="GO" id="GO:0016020">
    <property type="term" value="C:membrane"/>
    <property type="evidence" value="ECO:0007669"/>
    <property type="project" value="UniProtKB-SubCell"/>
</dbReference>
<feature type="transmembrane region" description="Helical" evidence="7">
    <location>
        <begin position="147"/>
        <end position="167"/>
    </location>
</feature>
<comment type="similarity">
    <text evidence="2">Belongs to the nucleobase:cation symporter-2 (NCS2) (TC 2.A.40) family.</text>
</comment>
<feature type="transmembrane region" description="Helical" evidence="7">
    <location>
        <begin position="44"/>
        <end position="71"/>
    </location>
</feature>
<evidence type="ECO:0000256" key="5">
    <source>
        <dbReference type="ARBA" id="ARBA00023136"/>
    </source>
</evidence>
<protein>
    <submittedName>
        <fullName evidence="8">Uncharacterized protein</fullName>
    </submittedName>
</protein>
<feature type="transmembrane region" description="Helical" evidence="7">
    <location>
        <begin position="83"/>
        <end position="102"/>
    </location>
</feature>
<reference evidence="9" key="1">
    <citation type="journal article" date="2014" name="Science">
        <title>Ancient hybridizations among the ancestral genomes of bread wheat.</title>
        <authorList>
            <consortium name="International Wheat Genome Sequencing Consortium,"/>
            <person name="Marcussen T."/>
            <person name="Sandve S.R."/>
            <person name="Heier L."/>
            <person name="Spannagl M."/>
            <person name="Pfeifer M."/>
            <person name="Jakobsen K.S."/>
            <person name="Wulff B.B."/>
            <person name="Steuernagel B."/>
            <person name="Mayer K.F."/>
            <person name="Olsen O.A."/>
        </authorList>
    </citation>
    <scope>NUCLEOTIDE SEQUENCE [LARGE SCALE GENOMIC DNA]</scope>
    <source>
        <strain evidence="9">cv. AL8/78</strain>
    </source>
</reference>
<comment type="subcellular location">
    <subcellularLocation>
        <location evidence="1">Membrane</location>
        <topology evidence="1">Multi-pass membrane protein</topology>
    </subcellularLocation>
</comment>
<evidence type="ECO:0000256" key="3">
    <source>
        <dbReference type="ARBA" id="ARBA00022692"/>
    </source>
</evidence>
<dbReference type="Pfam" id="PF00860">
    <property type="entry name" value="Xan_ur_permease"/>
    <property type="match status" value="1"/>
</dbReference>
<reference evidence="8" key="5">
    <citation type="journal article" date="2021" name="G3 (Bethesda)">
        <title>Aegilops tauschii genome assembly Aet v5.0 features greater sequence contiguity and improved annotation.</title>
        <authorList>
            <person name="Wang L."/>
            <person name="Zhu T."/>
            <person name="Rodriguez J.C."/>
            <person name="Deal K.R."/>
            <person name="Dubcovsky J."/>
            <person name="McGuire P.E."/>
            <person name="Lux T."/>
            <person name="Spannagl M."/>
            <person name="Mayer K.F.X."/>
            <person name="Baldrich P."/>
            <person name="Meyers B.C."/>
            <person name="Huo N."/>
            <person name="Gu Y.Q."/>
            <person name="Zhou H."/>
            <person name="Devos K.M."/>
            <person name="Bennetzen J.L."/>
            <person name="Unver T."/>
            <person name="Budak H."/>
            <person name="Gulick P.J."/>
            <person name="Galiba G."/>
            <person name="Kalapos B."/>
            <person name="Nelson D.R."/>
            <person name="Li P."/>
            <person name="You F.M."/>
            <person name="Luo M.C."/>
            <person name="Dvorak J."/>
        </authorList>
    </citation>
    <scope>NUCLEOTIDE SEQUENCE [LARGE SCALE GENOMIC DNA]</scope>
    <source>
        <strain evidence="8">cv. AL8/78</strain>
    </source>
</reference>